<dbReference type="Proteomes" id="UP000078582">
    <property type="component" value="Chromosome"/>
</dbReference>
<dbReference type="OrthoDB" id="9795355at2"/>
<name>A0A192H016_9LACO</name>
<dbReference type="InterPro" id="IPR014718">
    <property type="entry name" value="GH-type_carb-bd"/>
</dbReference>
<dbReference type="GO" id="GO:0016853">
    <property type="term" value="F:isomerase activity"/>
    <property type="evidence" value="ECO:0007669"/>
    <property type="project" value="InterPro"/>
</dbReference>
<evidence type="ECO:0000313" key="2">
    <source>
        <dbReference type="Proteomes" id="UP000078582"/>
    </source>
</evidence>
<dbReference type="InterPro" id="IPR008183">
    <property type="entry name" value="Aldose_1/G6P_1-epimerase"/>
</dbReference>
<dbReference type="EMBL" id="CP014873">
    <property type="protein sequence ID" value="ANK62129.1"/>
    <property type="molecule type" value="Genomic_DNA"/>
</dbReference>
<dbReference type="GeneID" id="42981541"/>
<organism evidence="1 2">
    <name type="scientific">Loigolactobacillus backii</name>
    <dbReference type="NCBI Taxonomy" id="375175"/>
    <lineage>
        <taxon>Bacteria</taxon>
        <taxon>Bacillati</taxon>
        <taxon>Bacillota</taxon>
        <taxon>Bacilli</taxon>
        <taxon>Lactobacillales</taxon>
        <taxon>Lactobacillaceae</taxon>
        <taxon>Loigolactobacillus</taxon>
    </lineage>
</organism>
<dbReference type="CDD" id="cd09024">
    <property type="entry name" value="Aldose_epim_lacX"/>
    <property type="match status" value="1"/>
</dbReference>
<dbReference type="InterPro" id="IPR037481">
    <property type="entry name" value="LacX"/>
</dbReference>
<dbReference type="PANTHER" id="PTHR11122:SF13">
    <property type="entry name" value="GLUCOSE-6-PHOSPHATE 1-EPIMERASE"/>
    <property type="match status" value="1"/>
</dbReference>
<evidence type="ECO:0000313" key="1">
    <source>
        <dbReference type="EMBL" id="ANK62129.1"/>
    </source>
</evidence>
<reference evidence="1 2" key="1">
    <citation type="submission" date="2016-03" db="EMBL/GenBank/DDBJ databases">
        <title>Pediococcus and Lactobacillus from brewery environment - whole genome sequencing and assembly.</title>
        <authorList>
            <person name="Behr J."/>
            <person name="Geissler A.J."/>
            <person name="Vogel R.F."/>
        </authorList>
    </citation>
    <scope>NUCLEOTIDE SEQUENCE [LARGE SCALE GENOMIC DNA]</scope>
    <source>
        <strain evidence="1 2">TMW 1.1989</strain>
    </source>
</reference>
<sequence>MILLENNELQVEISEKGAEIQRIINKKANFNYIWSDNGQGIWKRHAPILFPFIGKSNQDQYRIDQQTFPMSQHGFGRDQTFTAEQASETEATFTFTATEDTKKIYPFVFSLKISYALKENQLQVNFEVINQDTKSMSFALGVHPGFNVPLNGEGSFEDYSLQLNPSTISLKQWEIGPAPFRTGNIIPFTATKENNVIPLNHKLLDDGLIILEKKELSQVTLQSNKTSHSVSLSTGDFPYLALWSPENKRAPFLCIEPFAGLPDKYGDITELFEKQANMLLTAGKTKKLAYQLELK</sequence>
<dbReference type="InterPro" id="IPR011013">
    <property type="entry name" value="Gal_mutarotase_sf_dom"/>
</dbReference>
<dbReference type="AlphaFoldDB" id="A0A192H016"/>
<dbReference type="PANTHER" id="PTHR11122">
    <property type="entry name" value="APOSPORY-ASSOCIATED PROTEIN C-RELATED"/>
    <property type="match status" value="1"/>
</dbReference>
<dbReference type="Gene3D" id="2.70.98.10">
    <property type="match status" value="1"/>
</dbReference>
<dbReference type="GO" id="GO:0005975">
    <property type="term" value="P:carbohydrate metabolic process"/>
    <property type="evidence" value="ECO:0007669"/>
    <property type="project" value="InterPro"/>
</dbReference>
<dbReference type="GO" id="GO:0030246">
    <property type="term" value="F:carbohydrate binding"/>
    <property type="evidence" value="ECO:0007669"/>
    <property type="project" value="InterPro"/>
</dbReference>
<keyword evidence="2" id="KW-1185">Reference proteome</keyword>
<dbReference type="Pfam" id="PF01263">
    <property type="entry name" value="Aldose_epim"/>
    <property type="match status" value="1"/>
</dbReference>
<accession>A0A192H016</accession>
<gene>
    <name evidence="1" type="ORF">AYR53_04695</name>
</gene>
<dbReference type="RefSeq" id="WP_068278897.1">
    <property type="nucleotide sequence ID" value="NZ_CP014873.1"/>
</dbReference>
<proteinExistence type="predicted"/>
<protein>
    <submittedName>
        <fullName evidence="1">Uncharacterized protein</fullName>
    </submittedName>
</protein>
<dbReference type="SUPFAM" id="SSF74650">
    <property type="entry name" value="Galactose mutarotase-like"/>
    <property type="match status" value="1"/>
</dbReference>